<dbReference type="InterPro" id="IPR029058">
    <property type="entry name" value="AB_hydrolase_fold"/>
</dbReference>
<dbReference type="Gene3D" id="3.40.50.1820">
    <property type="entry name" value="alpha/beta hydrolase"/>
    <property type="match status" value="1"/>
</dbReference>
<dbReference type="AlphaFoldDB" id="A0A9E7D6M3"/>
<feature type="chain" id="PRO_5038365546" evidence="1">
    <location>
        <begin position="24"/>
        <end position="264"/>
    </location>
</feature>
<dbReference type="GO" id="GO:0016787">
    <property type="term" value="F:hydrolase activity"/>
    <property type="evidence" value="ECO:0007669"/>
    <property type="project" value="UniProtKB-KW"/>
</dbReference>
<evidence type="ECO:0000313" key="3">
    <source>
        <dbReference type="EMBL" id="UOK72350.1"/>
    </source>
</evidence>
<dbReference type="InterPro" id="IPR052897">
    <property type="entry name" value="Sec-Metab_Biosynth_Hydrolase"/>
</dbReference>
<dbReference type="PANTHER" id="PTHR37017">
    <property type="entry name" value="AB HYDROLASE-1 DOMAIN-CONTAINING PROTEIN-RELATED"/>
    <property type="match status" value="1"/>
</dbReference>
<reference evidence="3" key="1">
    <citation type="submission" date="2021-09" db="EMBL/GenBank/DDBJ databases">
        <title>Network and meta-omics reveal the key degrader and cooperation patterns in an efficient 1,4-dioxane-degrading microbial community.</title>
        <authorList>
            <person name="Dai C."/>
        </authorList>
    </citation>
    <scope>NUCLEOTIDE SEQUENCE</scope>
    <source>
        <strain evidence="3">ZM13</strain>
    </source>
</reference>
<gene>
    <name evidence="3" type="ORF">K9D25_06525</name>
</gene>
<keyword evidence="1" id="KW-0732">Signal</keyword>
<keyword evidence="3" id="KW-0378">Hydrolase</keyword>
<dbReference type="Pfam" id="PF12697">
    <property type="entry name" value="Abhydrolase_6"/>
    <property type="match status" value="1"/>
</dbReference>
<dbReference type="Proteomes" id="UP000831684">
    <property type="component" value="Chromosome"/>
</dbReference>
<evidence type="ECO:0000313" key="4">
    <source>
        <dbReference type="Proteomes" id="UP000831684"/>
    </source>
</evidence>
<dbReference type="KEGG" id="apol:K9D25_06525"/>
<dbReference type="InterPro" id="IPR000073">
    <property type="entry name" value="AB_hydrolase_1"/>
</dbReference>
<dbReference type="SUPFAM" id="SSF53474">
    <property type="entry name" value="alpha/beta-Hydrolases"/>
    <property type="match status" value="1"/>
</dbReference>
<evidence type="ECO:0000256" key="1">
    <source>
        <dbReference type="SAM" id="SignalP"/>
    </source>
</evidence>
<dbReference type="PANTHER" id="PTHR37017:SF11">
    <property type="entry name" value="ESTERASE_LIPASE_THIOESTERASE DOMAIN-CONTAINING PROTEIN"/>
    <property type="match status" value="1"/>
</dbReference>
<organism evidence="3 4">
    <name type="scientific">Ancylobacter polymorphus</name>
    <dbReference type="NCBI Taxonomy" id="223390"/>
    <lineage>
        <taxon>Bacteria</taxon>
        <taxon>Pseudomonadati</taxon>
        <taxon>Pseudomonadota</taxon>
        <taxon>Alphaproteobacteria</taxon>
        <taxon>Hyphomicrobiales</taxon>
        <taxon>Xanthobacteraceae</taxon>
        <taxon>Ancylobacter</taxon>
    </lineage>
</organism>
<dbReference type="RefSeq" id="WP_244450049.1">
    <property type="nucleotide sequence ID" value="NZ_CP083239.1"/>
</dbReference>
<feature type="domain" description="AB hydrolase-1" evidence="2">
    <location>
        <begin position="39"/>
        <end position="251"/>
    </location>
</feature>
<protein>
    <submittedName>
        <fullName evidence="3">Alpha/beta hydrolase</fullName>
    </submittedName>
</protein>
<proteinExistence type="predicted"/>
<accession>A0A9E7D6M3</accession>
<evidence type="ECO:0000259" key="2">
    <source>
        <dbReference type="Pfam" id="PF12697"/>
    </source>
</evidence>
<dbReference type="EMBL" id="CP083239">
    <property type="protein sequence ID" value="UOK72350.1"/>
    <property type="molecule type" value="Genomic_DNA"/>
</dbReference>
<feature type="signal peptide" evidence="1">
    <location>
        <begin position="1"/>
        <end position="23"/>
    </location>
</feature>
<sequence>MTIKTRSLLATMAAAASLSTAVAAPAAEGIPASQPVRNVVLVHGAFADGSGWRGVYDQLTQRGYRVTIVQNPLTSLEDDVAATKRALARQDGPTILVGHSWGGTVITEAGVDPKVAGLVYVSALSPDAGETTAQQYEGFVTPPEFVLDIGEDGFGYVKPSQFKAGFAADTNDADAAFMRDSQVPIAMSSFGTKLTQAAWRSKPSWAVIATDDKAFDQRMLQHMAKRIGAKVTEVPASHAVFMTQPKVVADVIDAAARSASAAAQ</sequence>
<name>A0A9E7D6M3_9HYPH</name>